<keyword evidence="12" id="KW-1185">Reference proteome</keyword>
<dbReference type="InterPro" id="IPR003594">
    <property type="entry name" value="HATPase_dom"/>
</dbReference>
<keyword evidence="8" id="KW-0812">Transmembrane</keyword>
<gene>
    <name evidence="11" type="ORF">MOO44_01170</name>
</gene>
<evidence type="ECO:0000256" key="4">
    <source>
        <dbReference type="ARBA" id="ARBA00022553"/>
    </source>
</evidence>
<dbReference type="CDD" id="cd00082">
    <property type="entry name" value="HisKA"/>
    <property type="match status" value="1"/>
</dbReference>
<accession>A0A976X4X9</accession>
<dbReference type="SUPFAM" id="SSF55874">
    <property type="entry name" value="ATPase domain of HSP90 chaperone/DNA topoisomerase II/histidine kinase"/>
    <property type="match status" value="1"/>
</dbReference>
<dbReference type="CDD" id="cd00075">
    <property type="entry name" value="HATPase"/>
    <property type="match status" value="1"/>
</dbReference>
<dbReference type="PANTHER" id="PTHR45453:SF1">
    <property type="entry name" value="PHOSPHATE REGULON SENSOR PROTEIN PHOR"/>
    <property type="match status" value="1"/>
</dbReference>
<feature type="transmembrane region" description="Helical" evidence="8">
    <location>
        <begin position="183"/>
        <end position="202"/>
    </location>
</feature>
<keyword evidence="4" id="KW-0597">Phosphoprotein</keyword>
<evidence type="ECO:0000256" key="6">
    <source>
        <dbReference type="ARBA" id="ARBA00022777"/>
    </source>
</evidence>
<feature type="domain" description="Histidine kinase/HSP90-like ATPase" evidence="9">
    <location>
        <begin position="328"/>
        <end position="440"/>
    </location>
</feature>
<dbReference type="KEGG" id="lbe:MOO44_01170"/>
<dbReference type="SMART" id="SM00388">
    <property type="entry name" value="HisKA"/>
    <property type="match status" value="1"/>
</dbReference>
<proteinExistence type="predicted"/>
<feature type="transmembrane region" description="Helical" evidence="8">
    <location>
        <begin position="14"/>
        <end position="37"/>
    </location>
</feature>
<dbReference type="Pfam" id="PF02518">
    <property type="entry name" value="HATPase_c"/>
    <property type="match status" value="1"/>
</dbReference>
<keyword evidence="8" id="KW-0472">Membrane</keyword>
<dbReference type="Proteomes" id="UP000831181">
    <property type="component" value="Plasmid p1unnamed"/>
</dbReference>
<dbReference type="GO" id="GO:0005886">
    <property type="term" value="C:plasma membrane"/>
    <property type="evidence" value="ECO:0007669"/>
    <property type="project" value="TreeGrafter"/>
</dbReference>
<evidence type="ECO:0000256" key="5">
    <source>
        <dbReference type="ARBA" id="ARBA00022679"/>
    </source>
</evidence>
<evidence type="ECO:0000259" key="10">
    <source>
        <dbReference type="SMART" id="SM00388"/>
    </source>
</evidence>
<keyword evidence="6 11" id="KW-0418">Kinase</keyword>
<evidence type="ECO:0000256" key="1">
    <source>
        <dbReference type="ARBA" id="ARBA00000085"/>
    </source>
</evidence>
<evidence type="ECO:0000256" key="8">
    <source>
        <dbReference type="SAM" id="Phobius"/>
    </source>
</evidence>
<dbReference type="PRINTS" id="PR00344">
    <property type="entry name" value="BCTRLSENSOR"/>
</dbReference>
<evidence type="ECO:0000313" key="11">
    <source>
        <dbReference type="EMBL" id="UQS86235.1"/>
    </source>
</evidence>
<organism evidence="11 12">
    <name type="scientific">Nicoliella spurrieriana</name>
    <dbReference type="NCBI Taxonomy" id="2925830"/>
    <lineage>
        <taxon>Bacteria</taxon>
        <taxon>Bacillati</taxon>
        <taxon>Bacillota</taxon>
        <taxon>Bacilli</taxon>
        <taxon>Lactobacillales</taxon>
        <taxon>Lactobacillaceae</taxon>
        <taxon>Nicoliella</taxon>
    </lineage>
</organism>
<keyword evidence="5" id="KW-0808">Transferase</keyword>
<dbReference type="InterPro" id="IPR004358">
    <property type="entry name" value="Sig_transdc_His_kin-like_C"/>
</dbReference>
<dbReference type="InterPro" id="IPR003661">
    <property type="entry name" value="HisK_dim/P_dom"/>
</dbReference>
<dbReference type="Pfam" id="PF00512">
    <property type="entry name" value="HisKA"/>
    <property type="match status" value="1"/>
</dbReference>
<comment type="subcellular location">
    <subcellularLocation>
        <location evidence="2">Membrane</location>
    </subcellularLocation>
</comment>
<evidence type="ECO:0000313" key="12">
    <source>
        <dbReference type="Proteomes" id="UP000831181"/>
    </source>
</evidence>
<dbReference type="PANTHER" id="PTHR45453">
    <property type="entry name" value="PHOSPHATE REGULON SENSOR PROTEIN PHOR"/>
    <property type="match status" value="1"/>
</dbReference>
<keyword evidence="11" id="KW-0614">Plasmid</keyword>
<dbReference type="Gene3D" id="1.10.287.130">
    <property type="match status" value="1"/>
</dbReference>
<dbReference type="GO" id="GO:0004721">
    <property type="term" value="F:phosphoprotein phosphatase activity"/>
    <property type="evidence" value="ECO:0007669"/>
    <property type="project" value="TreeGrafter"/>
</dbReference>
<feature type="domain" description="Signal transduction histidine kinase dimerisation/phosphoacceptor" evidence="10">
    <location>
        <begin position="216"/>
        <end position="283"/>
    </location>
</feature>
<evidence type="ECO:0000259" key="9">
    <source>
        <dbReference type="SMART" id="SM00387"/>
    </source>
</evidence>
<dbReference type="AlphaFoldDB" id="A0A976X4X9"/>
<comment type="catalytic activity">
    <reaction evidence="1">
        <text>ATP + protein L-histidine = ADP + protein N-phospho-L-histidine.</text>
        <dbReference type="EC" id="2.7.13.3"/>
    </reaction>
</comment>
<dbReference type="GO" id="GO:0000155">
    <property type="term" value="F:phosphorelay sensor kinase activity"/>
    <property type="evidence" value="ECO:0007669"/>
    <property type="project" value="InterPro"/>
</dbReference>
<dbReference type="InterPro" id="IPR050351">
    <property type="entry name" value="BphY/WalK/GraS-like"/>
</dbReference>
<dbReference type="EC" id="2.7.13.3" evidence="3"/>
<dbReference type="InterPro" id="IPR036890">
    <property type="entry name" value="HATPase_C_sf"/>
</dbReference>
<evidence type="ECO:0000256" key="2">
    <source>
        <dbReference type="ARBA" id="ARBA00004370"/>
    </source>
</evidence>
<dbReference type="FunFam" id="3.30.565.10:FF:000006">
    <property type="entry name" value="Sensor histidine kinase WalK"/>
    <property type="match status" value="1"/>
</dbReference>
<name>A0A976X4X9_9LACO</name>
<evidence type="ECO:0000256" key="7">
    <source>
        <dbReference type="ARBA" id="ARBA00023012"/>
    </source>
</evidence>
<dbReference type="InterPro" id="IPR036097">
    <property type="entry name" value="HisK_dim/P_sf"/>
</dbReference>
<dbReference type="SMART" id="SM00387">
    <property type="entry name" value="HATPase_c"/>
    <property type="match status" value="1"/>
</dbReference>
<sequence>MAANNPQRKQQRRLFINELVAFAILFLSLGLIIYLFFSQSVYRNIDHSLTVQKQQLTKMNNQQPSHKMGPPTIRDGRDFSQPPSVNSPFRTNEIIFDEHGKIENAAALGNRNYQLLSKAKLNKATLNKIQDMTLTYNSITSHFRSLLIKVPKSAPDKRSAGKYVLILENVDSDLLAINSFKKALIVTLIAFWLLAIAVAFLLSRSSMKPIIKSWQRQREFSSNAAHELRTPLTVIQNQMEAMLTKPKATILSEIDAVSTTLDETRHLKILTDRLLTLARSDSDIIQIQKQPIQLKPWFESMLPPYSEIAASQSKAFTSFIETNQTADIDPDLIKQLVTIIFDNAFKYTQAGDSIGITILNDERHFTIRISNTGDRIPDDDKQHIFERFYRTDPSRTPTTGGHGLGLAIAQWIVKEHHGKISVRDQQPKGTVFEIQIPLGL</sequence>
<keyword evidence="8" id="KW-1133">Transmembrane helix</keyword>
<geneLocation type="plasmid" evidence="11 12">
    <name>p1unnamed</name>
</geneLocation>
<dbReference type="EMBL" id="CP093360">
    <property type="protein sequence ID" value="UQS86235.1"/>
    <property type="molecule type" value="Genomic_DNA"/>
</dbReference>
<evidence type="ECO:0000256" key="3">
    <source>
        <dbReference type="ARBA" id="ARBA00012438"/>
    </source>
</evidence>
<keyword evidence="7" id="KW-0902">Two-component regulatory system</keyword>
<protein>
    <recommendedName>
        <fullName evidence="3">histidine kinase</fullName>
        <ecNumber evidence="3">2.7.13.3</ecNumber>
    </recommendedName>
</protein>
<reference evidence="11" key="1">
    <citation type="journal article" date="2022" name="Int. J. Syst. Evol. Microbiol.">
        <title>Apilactobacillus apisilvae sp. nov., Nicolia spurrieriana gen. nov. sp. nov., Bombilactobacillus folatiphilus sp. nov. and Bombilactobacillus thymidiniphilus sp. nov., four new lactic acid bacterial isolates from stingless bees Tetragonula carbonaria and Austroplebeia australis.</title>
        <authorList>
            <person name="Oliphant S.A."/>
            <person name="Watson-Haigh N.S."/>
            <person name="Sumby K.M."/>
            <person name="Gardner J."/>
            <person name="Groom S."/>
            <person name="Jiranek V."/>
        </authorList>
    </citation>
    <scope>NUCLEOTIDE SEQUENCE</scope>
    <source>
        <strain evidence="11">SGEP1_A5</strain>
    </source>
</reference>
<dbReference type="SUPFAM" id="SSF47384">
    <property type="entry name" value="Homodimeric domain of signal transducing histidine kinase"/>
    <property type="match status" value="1"/>
</dbReference>
<dbReference type="Gene3D" id="3.30.565.10">
    <property type="entry name" value="Histidine kinase-like ATPase, C-terminal domain"/>
    <property type="match status" value="1"/>
</dbReference>
<dbReference type="GO" id="GO:0016036">
    <property type="term" value="P:cellular response to phosphate starvation"/>
    <property type="evidence" value="ECO:0007669"/>
    <property type="project" value="TreeGrafter"/>
</dbReference>